<proteinExistence type="predicted"/>
<comment type="caution">
    <text evidence="1">The sequence shown here is derived from an EMBL/GenBank/DDBJ whole genome shotgun (WGS) entry which is preliminary data.</text>
</comment>
<sequence>MEELKEYTIPFIGLKAGAHQFKFQIGQEFFEHFEYEDFNDSQIELVVGMIKKLTMLEFDLDFEGKANVNCDLTNEIFDLPVSGSHQFVVKFGHEFDDHNEDLMIIPHGSHEVNIQQQVYETIVLSLPSRRIHPGVKDGSLKSEILDKLNELSLGNQTGDDSDDTDPRWDDLKKLLTDK</sequence>
<name>A0A2S7KU60_9FLAO</name>
<dbReference type="Pfam" id="PF02620">
    <property type="entry name" value="YceD"/>
    <property type="match status" value="1"/>
</dbReference>
<gene>
    <name evidence="1" type="ORF">BST85_11420</name>
</gene>
<dbReference type="EMBL" id="MQUB01000001">
    <property type="protein sequence ID" value="PQB06063.1"/>
    <property type="molecule type" value="Genomic_DNA"/>
</dbReference>
<reference evidence="1 2" key="1">
    <citation type="submission" date="2016-11" db="EMBL/GenBank/DDBJ databases">
        <title>Trade-off between light-utilization and light-protection in marine flavobacteria.</title>
        <authorList>
            <person name="Kumagai Y."/>
        </authorList>
    </citation>
    <scope>NUCLEOTIDE SEQUENCE [LARGE SCALE GENOMIC DNA]</scope>
    <source>
        <strain evidence="1 2">NBRC 107741</strain>
    </source>
</reference>
<keyword evidence="2" id="KW-1185">Reference proteome</keyword>
<organism evidence="1 2">
    <name type="scientific">Aureitalea marina</name>
    <dbReference type="NCBI Taxonomy" id="930804"/>
    <lineage>
        <taxon>Bacteria</taxon>
        <taxon>Pseudomonadati</taxon>
        <taxon>Bacteroidota</taxon>
        <taxon>Flavobacteriia</taxon>
        <taxon>Flavobacteriales</taxon>
        <taxon>Flavobacteriaceae</taxon>
        <taxon>Aureitalea</taxon>
    </lineage>
</organism>
<keyword evidence="1" id="KW-0238">DNA-binding</keyword>
<dbReference type="AlphaFoldDB" id="A0A2S7KU60"/>
<evidence type="ECO:0000313" key="2">
    <source>
        <dbReference type="Proteomes" id="UP000239800"/>
    </source>
</evidence>
<protein>
    <submittedName>
        <fullName evidence="1">DNA-binding protein</fullName>
    </submittedName>
</protein>
<dbReference type="GO" id="GO:0003677">
    <property type="term" value="F:DNA binding"/>
    <property type="evidence" value="ECO:0007669"/>
    <property type="project" value="UniProtKB-KW"/>
</dbReference>
<dbReference type="Proteomes" id="UP000239800">
    <property type="component" value="Unassembled WGS sequence"/>
</dbReference>
<dbReference type="InterPro" id="IPR003772">
    <property type="entry name" value="YceD"/>
</dbReference>
<dbReference type="OrthoDB" id="1524821at2"/>
<evidence type="ECO:0000313" key="1">
    <source>
        <dbReference type="EMBL" id="PQB06063.1"/>
    </source>
</evidence>
<accession>A0A2S7KU60</accession>